<name>A3LXC3_PICST</name>
<dbReference type="FunCoup" id="A3LXC3">
    <property type="interactions" value="63"/>
</dbReference>
<proteinExistence type="predicted"/>
<dbReference type="InParanoid" id="A3LXC3"/>
<dbReference type="Pfam" id="PF05238">
    <property type="entry name" value="CENP-N"/>
    <property type="match status" value="1"/>
</dbReference>
<dbReference type="OrthoDB" id="6585699at2759"/>
<protein>
    <submittedName>
        <fullName evidence="1">Putative cell segregation machinery component</fullName>
    </submittedName>
</protein>
<dbReference type="GO" id="GO:0007059">
    <property type="term" value="P:chromosome segregation"/>
    <property type="evidence" value="ECO:0007669"/>
    <property type="project" value="InterPro"/>
</dbReference>
<accession>A3LXC3</accession>
<dbReference type="KEGG" id="pic:PICST_32767"/>
<evidence type="ECO:0000313" key="2">
    <source>
        <dbReference type="Proteomes" id="UP000002258"/>
    </source>
</evidence>
<dbReference type="STRING" id="322104.A3LXC3"/>
<dbReference type="HOGENOM" id="CLU_031572_0_0_1"/>
<keyword evidence="2" id="KW-1185">Reference proteome</keyword>
<dbReference type="EMBL" id="CP000500">
    <property type="protein sequence ID" value="ABN67782.2"/>
    <property type="molecule type" value="Genomic_DNA"/>
</dbReference>
<sequence>MGKSHSKNVLPNTYVPVLSKKVLANVLVRLPKISLIEFMNVWPKIANTQPHMDKENSHHNQLQYNRHVSQDAQGLKKAVGKTPKRKVIDKIVYQYWSKGLNLLQLSQLDCQLIVDRPNSYYWITSTVKDSHDSEIPLSLDPKRFLDNLAHELSTLFLTYIYLCRHPSLPLIIVRIQLFDLQAFSTSSDSRRPHISSLKAYFLALPLNSPTIIHSTGNDLITKIVMQVVERSLPQNANNLLRIVTPERQTPIRSLESIHILHGNSRFGNSMGIWTPYADATVDMLPFNALEKHSSIAKDEADDDYDSDDVKLKKLKSIANLRFNGSKTGKLKSEKLYEDNRKTKTKRRKIYSNDDEDDFDELDEATENSEFASIAPVQFSEFLLKKKIHHDSPEKSSITIRLTGSDVFAGLHELSVKTTDRDQMILDPSKVPGWLTGEEGASCGTVEDGVFKKYA</sequence>
<dbReference type="OMA" id="HPASLRW"/>
<evidence type="ECO:0000313" key="1">
    <source>
        <dbReference type="EMBL" id="ABN67782.2"/>
    </source>
</evidence>
<dbReference type="InterPro" id="IPR007902">
    <property type="entry name" value="Chl4/mis15/CENP-N"/>
</dbReference>
<dbReference type="Gene3D" id="3.10.20.720">
    <property type="match status" value="1"/>
</dbReference>
<dbReference type="RefSeq" id="XP_001385811.2">
    <property type="nucleotide sequence ID" value="XM_001385774.1"/>
</dbReference>
<dbReference type="Proteomes" id="UP000002258">
    <property type="component" value="Chromosome 6"/>
</dbReference>
<organism evidence="1 2">
    <name type="scientific">Scheffersomyces stipitis (strain ATCC 58785 / CBS 6054 / NBRC 10063 / NRRL Y-11545)</name>
    <name type="common">Yeast</name>
    <name type="synonym">Pichia stipitis</name>
    <dbReference type="NCBI Taxonomy" id="322104"/>
    <lineage>
        <taxon>Eukaryota</taxon>
        <taxon>Fungi</taxon>
        <taxon>Dikarya</taxon>
        <taxon>Ascomycota</taxon>
        <taxon>Saccharomycotina</taxon>
        <taxon>Pichiomycetes</taxon>
        <taxon>Debaryomycetaceae</taxon>
        <taxon>Scheffersomyces</taxon>
    </lineage>
</organism>
<gene>
    <name evidence="1" type="ORF">PICST_32767</name>
</gene>
<dbReference type="eggNOG" id="ENOG502QVRZ">
    <property type="taxonomic scope" value="Eukaryota"/>
</dbReference>
<dbReference type="AlphaFoldDB" id="A3LXC3"/>
<reference evidence="1 2" key="1">
    <citation type="journal article" date="2007" name="Nat. Biotechnol.">
        <title>Genome sequence of the lignocellulose-bioconverting and xylose-fermenting yeast Pichia stipitis.</title>
        <authorList>
            <person name="Jeffries T.W."/>
            <person name="Grigoriev I.V."/>
            <person name="Grimwood J."/>
            <person name="Laplaza J.M."/>
            <person name="Aerts A."/>
            <person name="Salamov A."/>
            <person name="Schmutz J."/>
            <person name="Lindquist E."/>
            <person name="Dehal P."/>
            <person name="Shapiro H."/>
            <person name="Jin Y.S."/>
            <person name="Passoth V."/>
            <person name="Richardson P.M."/>
        </authorList>
    </citation>
    <scope>NUCLEOTIDE SEQUENCE [LARGE SCALE GENOMIC DNA]</scope>
    <source>
        <strain evidence="2">ATCC 58785 / CBS 6054 / NBRC 10063 / NRRL Y-11545</strain>
    </source>
</reference>
<dbReference type="GO" id="GO:0034080">
    <property type="term" value="P:CENP-A containing chromatin assembly"/>
    <property type="evidence" value="ECO:0007669"/>
    <property type="project" value="InterPro"/>
</dbReference>
<dbReference type="GeneID" id="4839774"/>